<keyword evidence="1" id="KW-0812">Transmembrane</keyword>
<dbReference type="EMBL" id="JASWJB010000014">
    <property type="protein sequence ID" value="KAK2612595.1"/>
    <property type="molecule type" value="Genomic_DNA"/>
</dbReference>
<organism evidence="2 3">
    <name type="scientific">Conoideocrella luteorostrata</name>
    <dbReference type="NCBI Taxonomy" id="1105319"/>
    <lineage>
        <taxon>Eukaryota</taxon>
        <taxon>Fungi</taxon>
        <taxon>Dikarya</taxon>
        <taxon>Ascomycota</taxon>
        <taxon>Pezizomycotina</taxon>
        <taxon>Sordariomycetes</taxon>
        <taxon>Hypocreomycetidae</taxon>
        <taxon>Hypocreales</taxon>
        <taxon>Clavicipitaceae</taxon>
        <taxon>Conoideocrella</taxon>
    </lineage>
</organism>
<keyword evidence="1" id="KW-1133">Transmembrane helix</keyword>
<gene>
    <name evidence="2" type="ORF">QQS21_001367</name>
</gene>
<reference evidence="2" key="1">
    <citation type="submission" date="2023-06" db="EMBL/GenBank/DDBJ databases">
        <title>Conoideocrella luteorostrata (Hypocreales: Clavicipitaceae), a potential biocontrol fungus for elongate hemlock scale in United States Christmas tree production areas.</title>
        <authorList>
            <person name="Barrett H."/>
            <person name="Lovett B."/>
            <person name="Macias A.M."/>
            <person name="Stajich J.E."/>
            <person name="Kasson M.T."/>
        </authorList>
    </citation>
    <scope>NUCLEOTIDE SEQUENCE</scope>
    <source>
        <strain evidence="2">ARSEF 14590</strain>
    </source>
</reference>
<comment type="caution">
    <text evidence="2">The sequence shown here is derived from an EMBL/GenBank/DDBJ whole genome shotgun (WGS) entry which is preliminary data.</text>
</comment>
<evidence type="ECO:0000256" key="1">
    <source>
        <dbReference type="SAM" id="Phobius"/>
    </source>
</evidence>
<evidence type="ECO:0000313" key="3">
    <source>
        <dbReference type="Proteomes" id="UP001251528"/>
    </source>
</evidence>
<sequence length="97" mass="10963">MPSIFVRIWLESEPSNNTWFSGFAVLGGTSFLCSMAMLTLFMLELVPTSAESLHWMLVDRVMRPTYLNKSVPVALALRSEAHAWIQMNMSALEQMPP</sequence>
<keyword evidence="3" id="KW-1185">Reference proteome</keyword>
<evidence type="ECO:0000313" key="2">
    <source>
        <dbReference type="EMBL" id="KAK2612595.1"/>
    </source>
</evidence>
<keyword evidence="1" id="KW-0472">Membrane</keyword>
<name>A0AAJ0CX80_9HYPO</name>
<proteinExistence type="predicted"/>
<dbReference type="Proteomes" id="UP001251528">
    <property type="component" value="Unassembled WGS sequence"/>
</dbReference>
<protein>
    <submittedName>
        <fullName evidence="2">Uncharacterized protein</fullName>
    </submittedName>
</protein>
<dbReference type="AlphaFoldDB" id="A0AAJ0CX80"/>
<feature type="transmembrane region" description="Helical" evidence="1">
    <location>
        <begin position="20"/>
        <end position="43"/>
    </location>
</feature>
<accession>A0AAJ0CX80</accession>